<dbReference type="GO" id="GO:0009403">
    <property type="term" value="P:toxin biosynthetic process"/>
    <property type="evidence" value="ECO:0007669"/>
    <property type="project" value="InterPro"/>
</dbReference>
<feature type="transmembrane region" description="Helical" evidence="6">
    <location>
        <begin position="71"/>
        <end position="92"/>
    </location>
</feature>
<reference evidence="7" key="2">
    <citation type="submission" date="2020-09" db="EMBL/GenBank/DDBJ databases">
        <authorList>
            <person name="Sun Q."/>
            <person name="Kim S."/>
        </authorList>
    </citation>
    <scope>NUCLEOTIDE SEQUENCE</scope>
    <source>
        <strain evidence="7">KCTC 42651</strain>
    </source>
</reference>
<evidence type="ECO:0000256" key="4">
    <source>
        <dbReference type="ARBA" id="ARBA00023136"/>
    </source>
</evidence>
<dbReference type="PANTHER" id="PTHR36926">
    <property type="entry name" value="COLICIN V PRODUCTION PROTEIN"/>
    <property type="match status" value="1"/>
</dbReference>
<keyword evidence="8" id="KW-1185">Reference proteome</keyword>
<evidence type="ECO:0000256" key="2">
    <source>
        <dbReference type="ARBA" id="ARBA00022692"/>
    </source>
</evidence>
<comment type="subcellular location">
    <subcellularLocation>
        <location evidence="1">Membrane</location>
        <topology evidence="1">Multi-pass membrane protein</topology>
    </subcellularLocation>
</comment>
<evidence type="ECO:0000256" key="1">
    <source>
        <dbReference type="ARBA" id="ARBA00004141"/>
    </source>
</evidence>
<comment type="caution">
    <text evidence="7">The sequence shown here is derived from an EMBL/GenBank/DDBJ whole genome shotgun (WGS) entry which is preliminary data.</text>
</comment>
<sequence>MDSLPINITDLIILLVLLLSGLLAFLRGFVQEVLSVASWIGALFVAVYGYVHLQPFARQLVTVNTTIADAAAGLVLFLFALVVFVIVSRFLARTLSMAGLGALDRTLGFLFGLARGAALVCLAYLLILWAVPERKDHPAWLTQARALPLIEEGAEFLWSLVPPHLLDEADVAAARARRQAEEQARRELGERILNPTPKADAPDGSNGYTDKERQEMNRVIQGTQ</sequence>
<evidence type="ECO:0000256" key="6">
    <source>
        <dbReference type="SAM" id="Phobius"/>
    </source>
</evidence>
<dbReference type="EMBL" id="BMZS01000004">
    <property type="protein sequence ID" value="GHD49757.1"/>
    <property type="molecule type" value="Genomic_DNA"/>
</dbReference>
<feature type="transmembrane region" description="Helical" evidence="6">
    <location>
        <begin position="113"/>
        <end position="131"/>
    </location>
</feature>
<accession>A0A918XRE7</accession>
<evidence type="ECO:0000256" key="5">
    <source>
        <dbReference type="SAM" id="MobiDB-lite"/>
    </source>
</evidence>
<reference evidence="7" key="1">
    <citation type="journal article" date="2014" name="Int. J. Syst. Evol. Microbiol.">
        <title>Complete genome sequence of Corynebacterium casei LMG S-19264T (=DSM 44701T), isolated from a smear-ripened cheese.</title>
        <authorList>
            <consortium name="US DOE Joint Genome Institute (JGI-PGF)"/>
            <person name="Walter F."/>
            <person name="Albersmeier A."/>
            <person name="Kalinowski J."/>
            <person name="Ruckert C."/>
        </authorList>
    </citation>
    <scope>NUCLEOTIDE SEQUENCE</scope>
    <source>
        <strain evidence="7">KCTC 42651</strain>
    </source>
</reference>
<feature type="transmembrane region" description="Helical" evidence="6">
    <location>
        <begin position="6"/>
        <end position="26"/>
    </location>
</feature>
<dbReference type="Proteomes" id="UP000630353">
    <property type="component" value="Unassembled WGS sequence"/>
</dbReference>
<dbReference type="GO" id="GO:0016020">
    <property type="term" value="C:membrane"/>
    <property type="evidence" value="ECO:0007669"/>
    <property type="project" value="UniProtKB-SubCell"/>
</dbReference>
<keyword evidence="3 6" id="KW-1133">Transmembrane helix</keyword>
<dbReference type="Pfam" id="PF02674">
    <property type="entry name" value="Colicin_V"/>
    <property type="match status" value="1"/>
</dbReference>
<feature type="region of interest" description="Disordered" evidence="5">
    <location>
        <begin position="182"/>
        <end position="224"/>
    </location>
</feature>
<gene>
    <name evidence="7" type="ORF">GCM10017083_22420</name>
</gene>
<dbReference type="PANTHER" id="PTHR36926:SF1">
    <property type="entry name" value="COLICIN V PRODUCTION PROTEIN"/>
    <property type="match status" value="1"/>
</dbReference>
<feature type="transmembrane region" description="Helical" evidence="6">
    <location>
        <begin position="33"/>
        <end position="51"/>
    </location>
</feature>
<dbReference type="InterPro" id="IPR052719">
    <property type="entry name" value="CvpA-like"/>
</dbReference>
<dbReference type="AlphaFoldDB" id="A0A918XRE7"/>
<evidence type="ECO:0000313" key="7">
    <source>
        <dbReference type="EMBL" id="GHD49757.1"/>
    </source>
</evidence>
<protein>
    <submittedName>
        <fullName evidence="7">Colicin V biosynthesis protein</fullName>
    </submittedName>
</protein>
<evidence type="ECO:0000313" key="8">
    <source>
        <dbReference type="Proteomes" id="UP000630353"/>
    </source>
</evidence>
<name>A0A918XRE7_9PROT</name>
<dbReference type="RefSeq" id="WP_189989386.1">
    <property type="nucleotide sequence ID" value="NZ_BMZS01000004.1"/>
</dbReference>
<evidence type="ECO:0000256" key="3">
    <source>
        <dbReference type="ARBA" id="ARBA00022989"/>
    </source>
</evidence>
<keyword evidence="2 6" id="KW-0812">Transmembrane</keyword>
<keyword evidence="4 6" id="KW-0472">Membrane</keyword>
<organism evidence="7 8">
    <name type="scientific">Thalassobaculum fulvum</name>
    <dbReference type="NCBI Taxonomy" id="1633335"/>
    <lineage>
        <taxon>Bacteria</taxon>
        <taxon>Pseudomonadati</taxon>
        <taxon>Pseudomonadota</taxon>
        <taxon>Alphaproteobacteria</taxon>
        <taxon>Rhodospirillales</taxon>
        <taxon>Thalassobaculaceae</taxon>
        <taxon>Thalassobaculum</taxon>
    </lineage>
</organism>
<proteinExistence type="predicted"/>
<dbReference type="InterPro" id="IPR003825">
    <property type="entry name" value="Colicin-V_CvpA"/>
</dbReference>